<comment type="function">
    <text evidence="7">Member of the two-component regulatory system BvgS/BvgA. Phosphorylates BvgA via a four-step phosphorelay in response to environmental signals.</text>
</comment>
<dbReference type="InterPro" id="IPR036890">
    <property type="entry name" value="HATPase_C_sf"/>
</dbReference>
<gene>
    <name evidence="14" type="ORF">GTP44_12350</name>
</gene>
<feature type="region of interest" description="Disordered" evidence="10">
    <location>
        <begin position="229"/>
        <end position="249"/>
    </location>
</feature>
<dbReference type="SMART" id="SM00387">
    <property type="entry name" value="HATPase_c"/>
    <property type="match status" value="1"/>
</dbReference>
<dbReference type="Pfam" id="PF02518">
    <property type="entry name" value="HATPase_c"/>
    <property type="match status" value="1"/>
</dbReference>
<dbReference type="Gene3D" id="1.10.287.130">
    <property type="match status" value="1"/>
</dbReference>
<feature type="transmembrane region" description="Helical" evidence="11">
    <location>
        <begin position="20"/>
        <end position="45"/>
    </location>
</feature>
<dbReference type="InterPro" id="IPR001789">
    <property type="entry name" value="Sig_transdc_resp-reg_receiver"/>
</dbReference>
<comment type="caution">
    <text evidence="14">The sequence shown here is derived from an EMBL/GenBank/DDBJ whole genome shotgun (WGS) entry which is preliminary data.</text>
</comment>
<dbReference type="SUPFAM" id="SSF52172">
    <property type="entry name" value="CheY-like"/>
    <property type="match status" value="1"/>
</dbReference>
<dbReference type="CDD" id="cd12915">
    <property type="entry name" value="PDC2_DGC_like"/>
    <property type="match status" value="1"/>
</dbReference>
<dbReference type="EC" id="2.7.13.3" evidence="2"/>
<evidence type="ECO:0000256" key="3">
    <source>
        <dbReference type="ARBA" id="ARBA00022553"/>
    </source>
</evidence>
<dbReference type="InterPro" id="IPR004358">
    <property type="entry name" value="Sig_transdc_His_kin-like_C"/>
</dbReference>
<evidence type="ECO:0000256" key="7">
    <source>
        <dbReference type="ARBA" id="ARBA00058004"/>
    </source>
</evidence>
<evidence type="ECO:0000259" key="13">
    <source>
        <dbReference type="PROSITE" id="PS50110"/>
    </source>
</evidence>
<name>A0A6L8MLP2_9BURK</name>
<feature type="domain" description="Response regulatory" evidence="13">
    <location>
        <begin position="586"/>
        <end position="705"/>
    </location>
</feature>
<dbReference type="PANTHER" id="PTHR45339">
    <property type="entry name" value="HYBRID SIGNAL TRANSDUCTION HISTIDINE KINASE J"/>
    <property type="match status" value="1"/>
</dbReference>
<reference evidence="14 15" key="1">
    <citation type="submission" date="2019-12" db="EMBL/GenBank/DDBJ databases">
        <title>Novel species isolated from a subtropical stream in China.</title>
        <authorList>
            <person name="Lu H."/>
        </authorList>
    </citation>
    <scope>NUCLEOTIDE SEQUENCE [LARGE SCALE GENOMIC DNA]</scope>
    <source>
        <strain evidence="14 15">FT50W</strain>
    </source>
</reference>
<dbReference type="PRINTS" id="PR00344">
    <property type="entry name" value="BCTRLSENSOR"/>
</dbReference>
<keyword evidence="11" id="KW-0812">Transmembrane</keyword>
<dbReference type="RefSeq" id="WP_161019668.1">
    <property type="nucleotide sequence ID" value="NZ_WWCP01000012.1"/>
</dbReference>
<dbReference type="SUPFAM" id="SSF55874">
    <property type="entry name" value="ATPase domain of HSP90 chaperone/DNA topoisomerase II/histidine kinase"/>
    <property type="match status" value="1"/>
</dbReference>
<evidence type="ECO:0000256" key="1">
    <source>
        <dbReference type="ARBA" id="ARBA00000085"/>
    </source>
</evidence>
<dbReference type="FunFam" id="3.30.565.10:FF:000010">
    <property type="entry name" value="Sensor histidine kinase RcsC"/>
    <property type="match status" value="1"/>
</dbReference>
<dbReference type="Proteomes" id="UP000474565">
    <property type="component" value="Unassembled WGS sequence"/>
</dbReference>
<dbReference type="InterPro" id="IPR003594">
    <property type="entry name" value="HATPase_dom"/>
</dbReference>
<keyword evidence="6" id="KW-0843">Virulence</keyword>
<dbReference type="SUPFAM" id="SSF47384">
    <property type="entry name" value="Homodimeric domain of signal transducing histidine kinase"/>
    <property type="match status" value="1"/>
</dbReference>
<dbReference type="InterPro" id="IPR036097">
    <property type="entry name" value="HisK_dim/P_sf"/>
</dbReference>
<evidence type="ECO:0000256" key="2">
    <source>
        <dbReference type="ARBA" id="ARBA00012438"/>
    </source>
</evidence>
<protein>
    <recommendedName>
        <fullName evidence="8">Virulence sensor protein BvgS</fullName>
        <ecNumber evidence="2">2.7.13.3</ecNumber>
    </recommendedName>
</protein>
<dbReference type="Gene3D" id="3.30.450.20">
    <property type="entry name" value="PAS domain"/>
    <property type="match status" value="2"/>
</dbReference>
<dbReference type="InterPro" id="IPR011006">
    <property type="entry name" value="CheY-like_superfamily"/>
</dbReference>
<keyword evidence="4" id="KW-0732">Signal</keyword>
<feature type="domain" description="Histidine kinase" evidence="12">
    <location>
        <begin position="348"/>
        <end position="567"/>
    </location>
</feature>
<evidence type="ECO:0000259" key="12">
    <source>
        <dbReference type="PROSITE" id="PS50109"/>
    </source>
</evidence>
<dbReference type="InterPro" id="IPR003661">
    <property type="entry name" value="HisK_dim/P_dom"/>
</dbReference>
<dbReference type="SMART" id="SM00448">
    <property type="entry name" value="REC"/>
    <property type="match status" value="1"/>
</dbReference>
<evidence type="ECO:0000256" key="5">
    <source>
        <dbReference type="ARBA" id="ARBA00023012"/>
    </source>
</evidence>
<accession>A0A6L8MLP2</accession>
<dbReference type="Gene3D" id="3.40.50.2300">
    <property type="match status" value="1"/>
</dbReference>
<evidence type="ECO:0000256" key="11">
    <source>
        <dbReference type="SAM" id="Phobius"/>
    </source>
</evidence>
<dbReference type="InterPro" id="IPR005467">
    <property type="entry name" value="His_kinase_dom"/>
</dbReference>
<evidence type="ECO:0000256" key="6">
    <source>
        <dbReference type="ARBA" id="ARBA00023026"/>
    </source>
</evidence>
<evidence type="ECO:0000313" key="15">
    <source>
        <dbReference type="Proteomes" id="UP000474565"/>
    </source>
</evidence>
<dbReference type="PANTHER" id="PTHR45339:SF1">
    <property type="entry name" value="HYBRID SIGNAL TRANSDUCTION HISTIDINE KINASE J"/>
    <property type="match status" value="1"/>
</dbReference>
<dbReference type="GO" id="GO:0000155">
    <property type="term" value="F:phosphorelay sensor kinase activity"/>
    <property type="evidence" value="ECO:0007669"/>
    <property type="project" value="InterPro"/>
</dbReference>
<dbReference type="PROSITE" id="PS50109">
    <property type="entry name" value="HIS_KIN"/>
    <property type="match status" value="1"/>
</dbReference>
<keyword evidence="11" id="KW-0472">Membrane</keyword>
<evidence type="ECO:0000313" key="14">
    <source>
        <dbReference type="EMBL" id="MYM82746.1"/>
    </source>
</evidence>
<dbReference type="CDD" id="cd12914">
    <property type="entry name" value="PDC1_DGC_like"/>
    <property type="match status" value="1"/>
</dbReference>
<evidence type="ECO:0000256" key="9">
    <source>
        <dbReference type="PROSITE-ProRule" id="PRU00169"/>
    </source>
</evidence>
<sequence>MTPSKPDGTTTASRPRLTSRAATVLACAALLSLLAITIAVSAWLLRQHALEDWRQRLDDLTQILAEEVARDINASDLLLDSLNGIAHASTPAELASAQVYRTMRDQISMLPQISQATIVNAEGAVVNDSGVHPAAPLRLGDREYFSYHRDHAAGRPYVSAPARSRNDGRWVFYVSRRLDDAHGRFAGVVLVEMPCDFFADLLRSASPGGQASLSLYRGDFTLLARWPRQAGDTSPRRQEEAPQTALTGGKLHTVTLSGAGHHMTAMRAVRDYPLAITATVEQTALLAGWWPGLRLLGAVATVSALGMLAVFGLLTRRLRQRERDAGQALTRQAQAERDSQAKSRLLALMSDATRAPMNAVLDKSGLLLETALDPTQRRHAGDVQQGALALCGILNNVLDFSAIESSHMSIARQPLDPVQLAEQALAAHQLSAAHKGLSIRRQFAVPPGMIEGDPLRLRQVLDNLLSNAIKFTTAGDIELGLSTVPHGDQWLLRYSVRDTGTGVSEQARRRLFEPFSRDEPGGHRTGGGTGLGLAVCQRLVTLMGGRIHCDSAPGAGATFSFEVPTRYISAPAPVPAAAAPQPQVKRVLLVEDMEMNRQLARLLLDRLGWAVDEAHDGAQALAALENQPYAMVLMDCMMPVMDGYEATRRFRAWEAAHGRARTPVVALTASAVEGERQRCLAAGADDYLAKPFTAAAFADVLRRWVA</sequence>
<dbReference type="Pfam" id="PF00072">
    <property type="entry name" value="Response_reg"/>
    <property type="match status" value="1"/>
</dbReference>
<evidence type="ECO:0000256" key="10">
    <source>
        <dbReference type="SAM" id="MobiDB-lite"/>
    </source>
</evidence>
<keyword evidence="5" id="KW-0902">Two-component regulatory system</keyword>
<evidence type="ECO:0000256" key="8">
    <source>
        <dbReference type="ARBA" id="ARBA00070152"/>
    </source>
</evidence>
<dbReference type="EMBL" id="WWCP01000012">
    <property type="protein sequence ID" value="MYM82746.1"/>
    <property type="molecule type" value="Genomic_DNA"/>
</dbReference>
<proteinExistence type="predicted"/>
<keyword evidence="11" id="KW-1133">Transmembrane helix</keyword>
<dbReference type="SMART" id="SM00388">
    <property type="entry name" value="HisKA"/>
    <property type="match status" value="1"/>
</dbReference>
<evidence type="ECO:0000256" key="4">
    <source>
        <dbReference type="ARBA" id="ARBA00022729"/>
    </source>
</evidence>
<dbReference type="Gene3D" id="3.30.565.10">
    <property type="entry name" value="Histidine kinase-like ATPase, C-terminal domain"/>
    <property type="match status" value="1"/>
</dbReference>
<feature type="modified residue" description="4-aspartylphosphate" evidence="9">
    <location>
        <position position="635"/>
    </location>
</feature>
<dbReference type="CDD" id="cd17546">
    <property type="entry name" value="REC_hyHK_CKI1_RcsC-like"/>
    <property type="match status" value="1"/>
</dbReference>
<dbReference type="AlphaFoldDB" id="A0A6L8MLP2"/>
<dbReference type="PROSITE" id="PS50110">
    <property type="entry name" value="RESPONSE_REGULATORY"/>
    <property type="match status" value="1"/>
</dbReference>
<keyword evidence="3 9" id="KW-0597">Phosphoprotein</keyword>
<comment type="catalytic activity">
    <reaction evidence="1">
        <text>ATP + protein L-histidine = ADP + protein N-phospho-L-histidine.</text>
        <dbReference type="EC" id="2.7.13.3"/>
    </reaction>
</comment>
<organism evidence="14 15">
    <name type="scientific">Duganella lactea</name>
    <dbReference type="NCBI Taxonomy" id="2692173"/>
    <lineage>
        <taxon>Bacteria</taxon>
        <taxon>Pseudomonadati</taxon>
        <taxon>Pseudomonadota</taxon>
        <taxon>Betaproteobacteria</taxon>
        <taxon>Burkholderiales</taxon>
        <taxon>Oxalobacteraceae</taxon>
        <taxon>Telluria group</taxon>
        <taxon>Duganella</taxon>
    </lineage>
</organism>